<name>A0ABP3TBE9_9GAMM</name>
<reference evidence="3" key="1">
    <citation type="journal article" date="2019" name="Int. J. Syst. Evol. Microbiol.">
        <title>The Global Catalogue of Microorganisms (GCM) 10K type strain sequencing project: providing services to taxonomists for standard genome sequencing and annotation.</title>
        <authorList>
            <consortium name="The Broad Institute Genomics Platform"/>
            <consortium name="The Broad Institute Genome Sequencing Center for Infectious Disease"/>
            <person name="Wu L."/>
            <person name="Ma J."/>
        </authorList>
    </citation>
    <scope>NUCLEOTIDE SEQUENCE [LARGE SCALE GENOMIC DNA]</scope>
    <source>
        <strain evidence="3">JCM 15134</strain>
    </source>
</reference>
<comment type="caution">
    <text evidence="2">The sequence shown here is derived from an EMBL/GenBank/DDBJ whole genome shotgun (WGS) entry which is preliminary data.</text>
</comment>
<proteinExistence type="predicted"/>
<accession>A0ABP3TBE9</accession>
<evidence type="ECO:0000259" key="1">
    <source>
        <dbReference type="Pfam" id="PF03466"/>
    </source>
</evidence>
<keyword evidence="3" id="KW-1185">Reference proteome</keyword>
<sequence length="176" mass="19670">MKKNAPDYVLRVEADWSQSMLHNLLDGYLDIALTSVPQTLPGIKVENLIEDNLILVSSTPSSLTESLGQNYIYVDWGPYFNQQHSLNFNNISTPTLTVGLSDLALQIITHEGGSAYLPVRSVEGLIESKSLYRVEGAPSFKIPLYLMYPEKHYNLELLELGLKGIREISNNIKTTS</sequence>
<dbReference type="Proteomes" id="UP001499915">
    <property type="component" value="Unassembled WGS sequence"/>
</dbReference>
<evidence type="ECO:0000313" key="3">
    <source>
        <dbReference type="Proteomes" id="UP001499915"/>
    </source>
</evidence>
<dbReference type="InterPro" id="IPR005119">
    <property type="entry name" value="LysR_subst-bd"/>
</dbReference>
<feature type="domain" description="LysR substrate-binding" evidence="1">
    <location>
        <begin position="3"/>
        <end position="158"/>
    </location>
</feature>
<evidence type="ECO:0000313" key="2">
    <source>
        <dbReference type="EMBL" id="GAA0690828.1"/>
    </source>
</evidence>
<organism evidence="2 3">
    <name type="scientific">Marinobacterium maritimum</name>
    <dbReference type="NCBI Taxonomy" id="500162"/>
    <lineage>
        <taxon>Bacteria</taxon>
        <taxon>Pseudomonadati</taxon>
        <taxon>Pseudomonadota</taxon>
        <taxon>Gammaproteobacteria</taxon>
        <taxon>Oceanospirillales</taxon>
        <taxon>Oceanospirillaceae</taxon>
        <taxon>Marinobacterium</taxon>
    </lineage>
</organism>
<dbReference type="EMBL" id="BAAAET010000002">
    <property type="protein sequence ID" value="GAA0690828.1"/>
    <property type="molecule type" value="Genomic_DNA"/>
</dbReference>
<gene>
    <name evidence="2" type="ORF">GCM10009104_16990</name>
</gene>
<dbReference type="SUPFAM" id="SSF53850">
    <property type="entry name" value="Periplasmic binding protein-like II"/>
    <property type="match status" value="1"/>
</dbReference>
<dbReference type="Gene3D" id="3.40.190.10">
    <property type="entry name" value="Periplasmic binding protein-like II"/>
    <property type="match status" value="2"/>
</dbReference>
<dbReference type="Pfam" id="PF03466">
    <property type="entry name" value="LysR_substrate"/>
    <property type="match status" value="1"/>
</dbReference>
<protein>
    <recommendedName>
        <fullName evidence="1">LysR substrate-binding domain-containing protein</fullName>
    </recommendedName>
</protein>